<dbReference type="EnsemblPlants" id="KRH38363">
    <property type="protein sequence ID" value="KRH38363"/>
    <property type="gene ID" value="GLYMA_09G130700"/>
</dbReference>
<dbReference type="PaxDb" id="3847-GLYMA19G11045.1"/>
<protein>
    <submittedName>
        <fullName evidence="1 2">Uncharacterized protein</fullName>
    </submittedName>
</protein>
<dbReference type="AlphaFoldDB" id="A0A0R0IF17"/>
<dbReference type="Proteomes" id="UP000008827">
    <property type="component" value="Chromosome 9"/>
</dbReference>
<evidence type="ECO:0000313" key="3">
    <source>
        <dbReference type="Proteomes" id="UP000008827"/>
    </source>
</evidence>
<reference evidence="2" key="2">
    <citation type="submission" date="2018-02" db="UniProtKB">
        <authorList>
            <consortium name="EnsemblPlants"/>
        </authorList>
    </citation>
    <scope>IDENTIFICATION</scope>
    <source>
        <strain evidence="2">Williams 82</strain>
    </source>
</reference>
<dbReference type="InParanoid" id="A0A0R0IF17"/>
<dbReference type="EMBL" id="CM000842">
    <property type="protein sequence ID" value="KRH38363.1"/>
    <property type="molecule type" value="Genomic_DNA"/>
</dbReference>
<gene>
    <name evidence="1" type="ORF">GLYMA_09G130700</name>
</gene>
<reference evidence="1" key="3">
    <citation type="submission" date="2018-07" db="EMBL/GenBank/DDBJ databases">
        <title>WGS assembly of Glycine max.</title>
        <authorList>
            <person name="Schmutz J."/>
            <person name="Cannon S."/>
            <person name="Schlueter J."/>
            <person name="Ma J."/>
            <person name="Mitros T."/>
            <person name="Nelson W."/>
            <person name="Hyten D."/>
            <person name="Song Q."/>
            <person name="Thelen J."/>
            <person name="Cheng J."/>
            <person name="Xu D."/>
            <person name="Hellsten U."/>
            <person name="May G."/>
            <person name="Yu Y."/>
            <person name="Sakurai T."/>
            <person name="Umezawa T."/>
            <person name="Bhattacharyya M."/>
            <person name="Sandhu D."/>
            <person name="Valliyodan B."/>
            <person name="Lindquist E."/>
            <person name="Peto M."/>
            <person name="Grant D."/>
            <person name="Shu S."/>
            <person name="Goodstein D."/>
            <person name="Barry K."/>
            <person name="Futrell-Griggs M."/>
            <person name="Abernathy B."/>
            <person name="Du J."/>
            <person name="Tian Z."/>
            <person name="Zhu L."/>
            <person name="Gill N."/>
            <person name="Joshi T."/>
            <person name="Libault M."/>
            <person name="Sethuraman A."/>
            <person name="Zhang X."/>
            <person name="Shinozaki K."/>
            <person name="Nguyen H."/>
            <person name="Wing R."/>
            <person name="Cregan P."/>
            <person name="Specht J."/>
            <person name="Grimwood J."/>
            <person name="Rokhsar D."/>
            <person name="Stacey G."/>
            <person name="Shoemaker R."/>
            <person name="Jackson S."/>
        </authorList>
    </citation>
    <scope>NUCLEOTIDE SEQUENCE</scope>
    <source>
        <tissue evidence="1">Callus</tissue>
    </source>
</reference>
<evidence type="ECO:0000313" key="1">
    <source>
        <dbReference type="EMBL" id="KRH38363.1"/>
    </source>
</evidence>
<proteinExistence type="predicted"/>
<accession>A0A0R0IF17</accession>
<reference evidence="1 2" key="1">
    <citation type="journal article" date="2010" name="Nature">
        <title>Genome sequence of the palaeopolyploid soybean.</title>
        <authorList>
            <person name="Schmutz J."/>
            <person name="Cannon S.B."/>
            <person name="Schlueter J."/>
            <person name="Ma J."/>
            <person name="Mitros T."/>
            <person name="Nelson W."/>
            <person name="Hyten D.L."/>
            <person name="Song Q."/>
            <person name="Thelen J.J."/>
            <person name="Cheng J."/>
            <person name="Xu D."/>
            <person name="Hellsten U."/>
            <person name="May G.D."/>
            <person name="Yu Y."/>
            <person name="Sakurai T."/>
            <person name="Umezawa T."/>
            <person name="Bhattacharyya M.K."/>
            <person name="Sandhu D."/>
            <person name="Valliyodan B."/>
            <person name="Lindquist E."/>
            <person name="Peto M."/>
            <person name="Grant D."/>
            <person name="Shu S."/>
            <person name="Goodstein D."/>
            <person name="Barry K."/>
            <person name="Futrell-Griggs M."/>
            <person name="Abernathy B."/>
            <person name="Du J."/>
            <person name="Tian Z."/>
            <person name="Zhu L."/>
            <person name="Gill N."/>
            <person name="Joshi T."/>
            <person name="Libault M."/>
            <person name="Sethuraman A."/>
            <person name="Zhang X.-C."/>
            <person name="Shinozaki K."/>
            <person name="Nguyen H.T."/>
            <person name="Wing R.A."/>
            <person name="Cregan P."/>
            <person name="Specht J."/>
            <person name="Grimwood J."/>
            <person name="Rokhsar D."/>
            <person name="Stacey G."/>
            <person name="Shoemaker R.C."/>
            <person name="Jackson S.A."/>
        </authorList>
    </citation>
    <scope>NUCLEOTIDE SEQUENCE [LARGE SCALE GENOMIC DNA]</scope>
    <source>
        <strain evidence="2">cv. Williams 82</strain>
        <tissue evidence="1">Callus</tissue>
    </source>
</reference>
<dbReference type="Gramene" id="KRH38363">
    <property type="protein sequence ID" value="KRH38363"/>
    <property type="gene ID" value="GLYMA_09G130700"/>
</dbReference>
<evidence type="ECO:0000313" key="2">
    <source>
        <dbReference type="EnsemblPlants" id="KRH38363"/>
    </source>
</evidence>
<name>A0A0R0IF17_SOYBN</name>
<organism evidence="1">
    <name type="scientific">Glycine max</name>
    <name type="common">Soybean</name>
    <name type="synonym">Glycine hispida</name>
    <dbReference type="NCBI Taxonomy" id="3847"/>
    <lineage>
        <taxon>Eukaryota</taxon>
        <taxon>Viridiplantae</taxon>
        <taxon>Streptophyta</taxon>
        <taxon>Embryophyta</taxon>
        <taxon>Tracheophyta</taxon>
        <taxon>Spermatophyta</taxon>
        <taxon>Magnoliopsida</taxon>
        <taxon>eudicotyledons</taxon>
        <taxon>Gunneridae</taxon>
        <taxon>Pentapetalae</taxon>
        <taxon>rosids</taxon>
        <taxon>fabids</taxon>
        <taxon>Fabales</taxon>
        <taxon>Fabaceae</taxon>
        <taxon>Papilionoideae</taxon>
        <taxon>50 kb inversion clade</taxon>
        <taxon>NPAAA clade</taxon>
        <taxon>indigoferoid/millettioid clade</taxon>
        <taxon>Phaseoleae</taxon>
        <taxon>Glycine</taxon>
        <taxon>Glycine subgen. Soja</taxon>
    </lineage>
</organism>
<keyword evidence="3" id="KW-1185">Reference proteome</keyword>
<sequence length="81" mass="9271">MIRHVDVTMDQVWGWLSCLQGLCQQKSKGVDRPQWSTFSHVNYSGSLSSTFGSKALATEGEKENFMTDYVLRDWRSVLILL</sequence>